<dbReference type="EMBL" id="FQXN01000002">
    <property type="protein sequence ID" value="SHH29884.1"/>
    <property type="molecule type" value="Genomic_DNA"/>
</dbReference>
<dbReference type="Proteomes" id="UP000242592">
    <property type="component" value="Unassembled WGS sequence"/>
</dbReference>
<gene>
    <name evidence="1" type="ORF">SAMN02745199_0629</name>
</gene>
<proteinExistence type="predicted"/>
<dbReference type="OrthoDB" id="37506at2"/>
<sequence length="118" mass="14192">MIKGEKILSYVKYYHEIESEYREKLAESKRKSDVREVFINILIKFLSNVDSSIDQSFAEYIEFDGESFRFKTPLKEKIEKLAKNSDLFPIIERIFESAKNRYLRIENDENSDYFNLKK</sequence>
<evidence type="ECO:0000313" key="1">
    <source>
        <dbReference type="EMBL" id="SHH29884.1"/>
    </source>
</evidence>
<reference evidence="2" key="1">
    <citation type="submission" date="2016-11" db="EMBL/GenBank/DDBJ databases">
        <authorList>
            <person name="Varghese N."/>
            <person name="Submissions S."/>
        </authorList>
    </citation>
    <scope>NUCLEOTIDE SEQUENCE [LARGE SCALE GENOMIC DNA]</scope>
    <source>
        <strain evidence="2">DSM 15807</strain>
    </source>
</reference>
<evidence type="ECO:0000313" key="2">
    <source>
        <dbReference type="Proteomes" id="UP000242592"/>
    </source>
</evidence>
<dbReference type="STRING" id="1123380.SAMN02745199_0629"/>
<dbReference type="RefSeq" id="WP_073072097.1">
    <property type="nucleotide sequence ID" value="NZ_FQXN01000002.1"/>
</dbReference>
<organism evidence="1 2">
    <name type="scientific">Thermosipho atlanticus DSM 15807</name>
    <dbReference type="NCBI Taxonomy" id="1123380"/>
    <lineage>
        <taxon>Bacteria</taxon>
        <taxon>Thermotogati</taxon>
        <taxon>Thermotogota</taxon>
        <taxon>Thermotogae</taxon>
        <taxon>Thermotogales</taxon>
        <taxon>Fervidobacteriaceae</taxon>
        <taxon>Thermosipho</taxon>
    </lineage>
</organism>
<keyword evidence="2" id="KW-1185">Reference proteome</keyword>
<dbReference type="AlphaFoldDB" id="A0A1M5RUF7"/>
<name>A0A1M5RUF7_9BACT</name>
<accession>A0A1M5RUF7</accession>
<protein>
    <submittedName>
        <fullName evidence="1">Uncharacterized protein</fullName>
    </submittedName>
</protein>